<dbReference type="Proteomes" id="UP000732193">
    <property type="component" value="Unassembled WGS sequence"/>
</dbReference>
<dbReference type="PANTHER" id="PTHR21716:SF16">
    <property type="entry name" value="BLL1467 PROTEIN"/>
    <property type="match status" value="1"/>
</dbReference>
<dbReference type="PANTHER" id="PTHR21716">
    <property type="entry name" value="TRANSMEMBRANE PROTEIN"/>
    <property type="match status" value="1"/>
</dbReference>
<feature type="transmembrane region" description="Helical" evidence="6">
    <location>
        <begin position="138"/>
        <end position="164"/>
    </location>
</feature>
<feature type="transmembrane region" description="Helical" evidence="6">
    <location>
        <begin position="7"/>
        <end position="25"/>
    </location>
</feature>
<evidence type="ECO:0000313" key="8">
    <source>
        <dbReference type="Proteomes" id="UP000732193"/>
    </source>
</evidence>
<evidence type="ECO:0000256" key="2">
    <source>
        <dbReference type="ARBA" id="ARBA00009773"/>
    </source>
</evidence>
<dbReference type="AlphaFoldDB" id="A0AAE2VZ65"/>
<feature type="transmembrane region" description="Helical" evidence="6">
    <location>
        <begin position="31"/>
        <end position="51"/>
    </location>
</feature>
<evidence type="ECO:0000313" key="7">
    <source>
        <dbReference type="EMBL" id="MBM1714260.1"/>
    </source>
</evidence>
<comment type="subcellular location">
    <subcellularLocation>
        <location evidence="1">Membrane</location>
        <topology evidence="1">Multi-pass membrane protein</topology>
    </subcellularLocation>
</comment>
<feature type="transmembrane region" description="Helical" evidence="6">
    <location>
        <begin position="229"/>
        <end position="259"/>
    </location>
</feature>
<comment type="similarity">
    <text evidence="2">Belongs to the autoinducer-2 exporter (AI-2E) (TC 2.A.86) family.</text>
</comment>
<keyword evidence="4 6" id="KW-1133">Transmembrane helix</keyword>
<keyword evidence="8" id="KW-1185">Reference proteome</keyword>
<keyword evidence="5 6" id="KW-0472">Membrane</keyword>
<dbReference type="InterPro" id="IPR002549">
    <property type="entry name" value="AI-2E-like"/>
</dbReference>
<name>A0AAE2VZ65_9RHOB</name>
<evidence type="ECO:0000256" key="1">
    <source>
        <dbReference type="ARBA" id="ARBA00004141"/>
    </source>
</evidence>
<proteinExistence type="inferred from homology"/>
<keyword evidence="3 6" id="KW-0812">Transmembrane</keyword>
<accession>A0AAE2VZ65</accession>
<dbReference type="GO" id="GO:0055085">
    <property type="term" value="P:transmembrane transport"/>
    <property type="evidence" value="ECO:0007669"/>
    <property type="project" value="TreeGrafter"/>
</dbReference>
<dbReference type="EMBL" id="JAFBRM010000003">
    <property type="protein sequence ID" value="MBM1714260.1"/>
    <property type="molecule type" value="Genomic_DNA"/>
</dbReference>
<dbReference type="RefSeq" id="WP_203242440.1">
    <property type="nucleotide sequence ID" value="NZ_JAFBRH010000003.1"/>
</dbReference>
<reference evidence="7 8" key="1">
    <citation type="submission" date="2021-01" db="EMBL/GenBank/DDBJ databases">
        <title>Diatom-associated Roseobacters Show Island Model of Population Structure.</title>
        <authorList>
            <person name="Qu L."/>
            <person name="Feng X."/>
            <person name="Chen Y."/>
            <person name="Li L."/>
            <person name="Wang X."/>
            <person name="Hu Z."/>
            <person name="Wang H."/>
            <person name="Luo H."/>
        </authorList>
    </citation>
    <scope>NUCLEOTIDE SEQUENCE [LARGE SCALE GENOMIC DNA]</scope>
    <source>
        <strain evidence="7 8">TR60-84</strain>
    </source>
</reference>
<sequence>MDDLHKIKNLLIFISIILGFAALYVARDLFLPIMIGLIFALTFSPVVRSFARFGIPNLVSAVAIILGAGLTLGGASYLLSGPVSEIIADAPAMGVELRHKLQDVIASIEEVKDASEQVEEFANGGDSSNVVAVKQPSLLAFAAGSIANFTALMILGLIFALFILASGDMFYDKLVEAFPNSSDKRRAKNTARDIERQISHYFLTITLINAGLGICVGLAMLAVGLPNPVLWGVLAFALNFLPFVGGMFGTLLCAAFGILNFDTLALGLLPAALYAFCTTFEAQFITPAILGKRLNMNTVSVFLTVIVWSWLWSVPGALMAVPFLVLLKVICDNVPSLSILGNFLGAKSLAENNA</sequence>
<comment type="caution">
    <text evidence="7">The sequence shown here is derived from an EMBL/GenBank/DDBJ whole genome shotgun (WGS) entry which is preliminary data.</text>
</comment>
<evidence type="ECO:0000256" key="6">
    <source>
        <dbReference type="SAM" id="Phobius"/>
    </source>
</evidence>
<feature type="transmembrane region" description="Helical" evidence="6">
    <location>
        <begin position="201"/>
        <end position="223"/>
    </location>
</feature>
<feature type="transmembrane region" description="Helical" evidence="6">
    <location>
        <begin position="271"/>
        <end position="290"/>
    </location>
</feature>
<evidence type="ECO:0000256" key="5">
    <source>
        <dbReference type="ARBA" id="ARBA00023136"/>
    </source>
</evidence>
<gene>
    <name evidence="7" type="ORF">JQV55_11890</name>
</gene>
<dbReference type="GO" id="GO:0016020">
    <property type="term" value="C:membrane"/>
    <property type="evidence" value="ECO:0007669"/>
    <property type="project" value="UniProtKB-SubCell"/>
</dbReference>
<evidence type="ECO:0000256" key="4">
    <source>
        <dbReference type="ARBA" id="ARBA00022989"/>
    </source>
</evidence>
<protein>
    <submittedName>
        <fullName evidence="7">AI-2E family transporter</fullName>
    </submittedName>
</protein>
<feature type="transmembrane region" description="Helical" evidence="6">
    <location>
        <begin position="58"/>
        <end position="79"/>
    </location>
</feature>
<dbReference type="Pfam" id="PF01594">
    <property type="entry name" value="AI-2E_transport"/>
    <property type="match status" value="1"/>
</dbReference>
<organism evidence="7 8">
    <name type="scientific">Sulfitobacter geojensis</name>
    <dbReference type="NCBI Taxonomy" id="1342299"/>
    <lineage>
        <taxon>Bacteria</taxon>
        <taxon>Pseudomonadati</taxon>
        <taxon>Pseudomonadota</taxon>
        <taxon>Alphaproteobacteria</taxon>
        <taxon>Rhodobacterales</taxon>
        <taxon>Roseobacteraceae</taxon>
        <taxon>Sulfitobacter</taxon>
    </lineage>
</organism>
<evidence type="ECO:0000256" key="3">
    <source>
        <dbReference type="ARBA" id="ARBA00022692"/>
    </source>
</evidence>
<feature type="transmembrane region" description="Helical" evidence="6">
    <location>
        <begin position="302"/>
        <end position="327"/>
    </location>
</feature>